<accession>A0A1J0R878</accession>
<comment type="subcellular location">
    <subcellularLocation>
        <location evidence="2">Cell membrane</location>
        <topology evidence="2">Lipid-anchor</topology>
        <topology evidence="2">GPI-anchor</topology>
    </subcellularLocation>
</comment>
<evidence type="ECO:0000256" key="9">
    <source>
        <dbReference type="SAM" id="SignalP"/>
    </source>
</evidence>
<evidence type="ECO:0000256" key="5">
    <source>
        <dbReference type="ARBA" id="ARBA00022729"/>
    </source>
</evidence>
<organism evidence="12">
    <name type="scientific">Trypanosoma brucei</name>
    <dbReference type="NCBI Taxonomy" id="5691"/>
    <lineage>
        <taxon>Eukaryota</taxon>
        <taxon>Discoba</taxon>
        <taxon>Euglenozoa</taxon>
        <taxon>Kinetoplastea</taxon>
        <taxon>Metakinetoplastina</taxon>
        <taxon>Trypanosomatida</taxon>
        <taxon>Trypanosomatidae</taxon>
        <taxon>Trypanosoma</taxon>
    </lineage>
</organism>
<dbReference type="GO" id="GO:0005886">
    <property type="term" value="C:plasma membrane"/>
    <property type="evidence" value="ECO:0007669"/>
    <property type="project" value="UniProtKB-SubCell"/>
</dbReference>
<dbReference type="Pfam" id="PF13206">
    <property type="entry name" value="VSG_B"/>
    <property type="match status" value="1"/>
</dbReference>
<comment type="function">
    <text evidence="1">VSG forms a coat on the surface of the parasite. The trypanosome evades the immune response of the host by expressing a series of antigenically distinct VSGs from an estimated 1000 VSG genes.</text>
</comment>
<keyword evidence="5 9" id="KW-0732">Signal</keyword>
<proteinExistence type="predicted"/>
<keyword evidence="7" id="KW-0325">Glycoprotein</keyword>
<evidence type="ECO:0000256" key="1">
    <source>
        <dbReference type="ARBA" id="ARBA00002523"/>
    </source>
</evidence>
<protein>
    <submittedName>
        <fullName evidence="12">Variant surface glycoprotein 1125.2094</fullName>
    </submittedName>
</protein>
<keyword evidence="4" id="KW-0336">GPI-anchor</keyword>
<dbReference type="AlphaFoldDB" id="A0A1J0R878"/>
<dbReference type="Pfam" id="PF10659">
    <property type="entry name" value="Trypan_glycop_C"/>
    <property type="match status" value="1"/>
</dbReference>
<feature type="domain" description="Trypanosome variant surface glycoprotein B-type N-terminal" evidence="11">
    <location>
        <begin position="12"/>
        <end position="371"/>
    </location>
</feature>
<feature type="chain" id="PRO_5012384979" evidence="9">
    <location>
        <begin position="23"/>
        <end position="519"/>
    </location>
</feature>
<evidence type="ECO:0000259" key="10">
    <source>
        <dbReference type="Pfam" id="PF10659"/>
    </source>
</evidence>
<feature type="signal peptide" evidence="9">
    <location>
        <begin position="1"/>
        <end position="22"/>
    </location>
</feature>
<dbReference type="InterPro" id="IPR025932">
    <property type="entry name" value="Trypano_VSG_B_N_dom"/>
</dbReference>
<evidence type="ECO:0000256" key="6">
    <source>
        <dbReference type="ARBA" id="ARBA00023136"/>
    </source>
</evidence>
<dbReference type="Gene3D" id="3.30.1680.40">
    <property type="match status" value="1"/>
</dbReference>
<name>A0A1J0R878_9TRYP</name>
<evidence type="ECO:0000313" key="12">
    <source>
        <dbReference type="EMBL" id="APD73972.1"/>
    </source>
</evidence>
<dbReference type="InterPro" id="IPR019609">
    <property type="entry name" value="Variant_surf_glycoprt_trypan_C"/>
</dbReference>
<evidence type="ECO:0000259" key="11">
    <source>
        <dbReference type="Pfam" id="PF13206"/>
    </source>
</evidence>
<dbReference type="VEuPathDB" id="TriTrypDB:Tb427_000130900"/>
<keyword evidence="6" id="KW-0472">Membrane</keyword>
<dbReference type="GO" id="GO:0098552">
    <property type="term" value="C:side of membrane"/>
    <property type="evidence" value="ECO:0007669"/>
    <property type="project" value="UniProtKB-KW"/>
</dbReference>
<evidence type="ECO:0000256" key="4">
    <source>
        <dbReference type="ARBA" id="ARBA00022622"/>
    </source>
</evidence>
<evidence type="ECO:0000256" key="7">
    <source>
        <dbReference type="ARBA" id="ARBA00023180"/>
    </source>
</evidence>
<evidence type="ECO:0000256" key="8">
    <source>
        <dbReference type="ARBA" id="ARBA00023288"/>
    </source>
</evidence>
<reference evidence="12" key="1">
    <citation type="submission" date="2016-08" db="EMBL/GenBank/DDBJ databases">
        <title>VSG repertoire of Trypanosoma brucei EATRO 1125.</title>
        <authorList>
            <person name="Cross G.A."/>
        </authorList>
    </citation>
    <scope>NUCLEOTIDE SEQUENCE</scope>
    <source>
        <strain evidence="12">EATRO 1125</strain>
    </source>
</reference>
<sequence>MFRNDAWTVAAALAMAIAQADAQINNYADIEIFRKLCTIVQWTATTFDLPAIQQTQPSIYAEMIKLNLSLADATWRQQFKKQGNTLQWHDTLPNTHKNDTDFKTLWNDWLKAAKDLNPETKVAEKAAKWHLNDLPKHKLPRARQEIYQATRKAKRLTDSWNLLENSKKLKTANDALRRLKRAIYGDENNSAGTIENGKAFKGGPGASRDATCRQSLSDNKATSIAAVMLCLCTKENTATQVAKPCTDFPSVSTEWDANGNNGPTVFANLIKTCPEPTAAPLHAQTILQMVTAIKASFNLQDTSAYLGAFETTNCDGAQNKGVCVGYTDIANTQTQKLDTIPCLRQLRELAADLETTISTENKQHAITEKLNEIKSDAQELHANLYQTLVEAKAATNQATVTSTKPSAQKQECNLHKSNKTTCENTGKCKWGGTTETDDPCEVDESNFTQKTTTGTGYEVETTQISNFKKKDDCKSTDCKLEGESCKDFIFIVNNKISLIVASPAGFVARQDFKVFCSIL</sequence>
<dbReference type="VEuPathDB" id="TriTrypDB:Tb927.11.19540"/>
<keyword evidence="3" id="KW-1003">Cell membrane</keyword>
<evidence type="ECO:0000256" key="3">
    <source>
        <dbReference type="ARBA" id="ARBA00022475"/>
    </source>
</evidence>
<keyword evidence="8" id="KW-0449">Lipoprotein</keyword>
<feature type="domain" description="Trypanosome variant surface glycoprotein C-terminal" evidence="10">
    <location>
        <begin position="412"/>
        <end position="502"/>
    </location>
</feature>
<evidence type="ECO:0000256" key="2">
    <source>
        <dbReference type="ARBA" id="ARBA00004609"/>
    </source>
</evidence>
<dbReference type="EMBL" id="KX700016">
    <property type="protein sequence ID" value="APD73972.1"/>
    <property type="molecule type" value="Genomic_DNA"/>
</dbReference>